<dbReference type="Pfam" id="PF03401">
    <property type="entry name" value="TctC"/>
    <property type="match status" value="1"/>
</dbReference>
<accession>A0A1I6VJ46</accession>
<dbReference type="Gene3D" id="3.40.190.10">
    <property type="entry name" value="Periplasmic binding protein-like II"/>
    <property type="match status" value="1"/>
</dbReference>
<dbReference type="AlphaFoldDB" id="A0A1I6VJ46"/>
<dbReference type="OrthoDB" id="8443386at2"/>
<evidence type="ECO:0000313" key="4">
    <source>
        <dbReference type="Proteomes" id="UP000199392"/>
    </source>
</evidence>
<dbReference type="PANTHER" id="PTHR42928:SF5">
    <property type="entry name" value="BLR1237 PROTEIN"/>
    <property type="match status" value="1"/>
</dbReference>
<reference evidence="4" key="1">
    <citation type="submission" date="2016-10" db="EMBL/GenBank/DDBJ databases">
        <authorList>
            <person name="Varghese N."/>
            <person name="Submissions S."/>
        </authorList>
    </citation>
    <scope>NUCLEOTIDE SEQUENCE [LARGE SCALE GENOMIC DNA]</scope>
    <source>
        <strain evidence="4">DSM 26894</strain>
    </source>
</reference>
<comment type="similarity">
    <text evidence="1">Belongs to the UPF0065 (bug) family.</text>
</comment>
<dbReference type="InterPro" id="IPR005064">
    <property type="entry name" value="BUG"/>
</dbReference>
<keyword evidence="4" id="KW-1185">Reference proteome</keyword>
<organism evidence="3 4">
    <name type="scientific">Alloyangia pacifica</name>
    <dbReference type="NCBI Taxonomy" id="311180"/>
    <lineage>
        <taxon>Bacteria</taxon>
        <taxon>Pseudomonadati</taxon>
        <taxon>Pseudomonadota</taxon>
        <taxon>Alphaproteobacteria</taxon>
        <taxon>Rhodobacterales</taxon>
        <taxon>Roseobacteraceae</taxon>
        <taxon>Alloyangia</taxon>
    </lineage>
</organism>
<sequence length="322" mass="33486">MAKFKIGATVAAFVLTCTPQLSLAADNDLPWEPSGQVTMMIGFNAGGGADSLARMLAEGLNSRFGWNVVPENVPGRGGAAMNEALKDEPADGLAIGVTVSQSLTYDPQVAMTPTFELDDFDYLSSLTGSQVGIVARADRGWSTLGDVIEAAKSGEDITFASITQKFSDGTYVIGKRNGVEFTSVNAEGGRGGLNAVMADDVDIAWVGGAQASSVLSGDVVNIASGEEAALQVSPDAPLLTEYDVPYTFGVKFMVIAPAGLPEDVKTTYMTAISELLNDPESQLAQLTVKGFSGPDLVQGDALRADIDARYAEAAALIEDAGQ</sequence>
<keyword evidence="3" id="KW-0675">Receptor</keyword>
<proteinExistence type="inferred from homology"/>
<keyword evidence="2" id="KW-0732">Signal</keyword>
<evidence type="ECO:0000256" key="1">
    <source>
        <dbReference type="ARBA" id="ARBA00006987"/>
    </source>
</evidence>
<dbReference type="SUPFAM" id="SSF53850">
    <property type="entry name" value="Periplasmic binding protein-like II"/>
    <property type="match status" value="1"/>
</dbReference>
<feature type="chain" id="PRO_5011785721" evidence="2">
    <location>
        <begin position="25"/>
        <end position="322"/>
    </location>
</feature>
<dbReference type="Proteomes" id="UP000199392">
    <property type="component" value="Unassembled WGS sequence"/>
</dbReference>
<evidence type="ECO:0000256" key="2">
    <source>
        <dbReference type="SAM" id="SignalP"/>
    </source>
</evidence>
<dbReference type="EMBL" id="FOZW01000011">
    <property type="protein sequence ID" value="SFT13667.1"/>
    <property type="molecule type" value="Genomic_DNA"/>
</dbReference>
<feature type="signal peptide" evidence="2">
    <location>
        <begin position="1"/>
        <end position="24"/>
    </location>
</feature>
<dbReference type="InterPro" id="IPR042100">
    <property type="entry name" value="Bug_dom1"/>
</dbReference>
<dbReference type="RefSeq" id="WP_092428299.1">
    <property type="nucleotide sequence ID" value="NZ_FNCL01000011.1"/>
</dbReference>
<name>A0A1I6VJ46_9RHOB</name>
<dbReference type="PANTHER" id="PTHR42928">
    <property type="entry name" value="TRICARBOXYLATE-BINDING PROTEIN"/>
    <property type="match status" value="1"/>
</dbReference>
<evidence type="ECO:0000313" key="3">
    <source>
        <dbReference type="EMBL" id="SFT13667.1"/>
    </source>
</evidence>
<dbReference type="STRING" id="311180.SAMN04488050_111151"/>
<protein>
    <submittedName>
        <fullName evidence="3">Tripartite-type tricarboxylate transporter, receptor component TctC</fullName>
    </submittedName>
</protein>
<dbReference type="Gene3D" id="3.40.190.150">
    <property type="entry name" value="Bordetella uptake gene, domain 1"/>
    <property type="match status" value="1"/>
</dbReference>
<gene>
    <name evidence="3" type="ORF">SAMN04488050_111151</name>
</gene>